<dbReference type="Gene3D" id="3.90.45.10">
    <property type="entry name" value="Peptide deformylase"/>
    <property type="match status" value="1"/>
</dbReference>
<feature type="binding site" evidence="2">
    <location>
        <position position="144"/>
    </location>
    <ligand>
        <name>Fe cation</name>
        <dbReference type="ChEBI" id="CHEBI:24875"/>
    </ligand>
</feature>
<dbReference type="InterPro" id="IPR023635">
    <property type="entry name" value="Peptide_deformylase"/>
</dbReference>
<dbReference type="KEGG" id="kak:Kalk_05955"/>
<keyword evidence="4" id="KW-1185">Reference proteome</keyword>
<name>A0A2K9LRI3_9GAMM</name>
<dbReference type="NCBIfam" id="NF001159">
    <property type="entry name" value="PRK00150.1-3"/>
    <property type="match status" value="1"/>
</dbReference>
<dbReference type="GO" id="GO:0006412">
    <property type="term" value="P:translation"/>
    <property type="evidence" value="ECO:0007669"/>
    <property type="project" value="UniProtKB-UniRule"/>
</dbReference>
<dbReference type="PRINTS" id="PR01576">
    <property type="entry name" value="PDEFORMYLASE"/>
</dbReference>
<dbReference type="PANTHER" id="PTHR10458:SF22">
    <property type="entry name" value="PEPTIDE DEFORMYLASE"/>
    <property type="match status" value="1"/>
</dbReference>
<dbReference type="EC" id="3.5.1.88" evidence="2"/>
<evidence type="ECO:0000256" key="1">
    <source>
        <dbReference type="ARBA" id="ARBA00010759"/>
    </source>
</evidence>
<organism evidence="3 4">
    <name type="scientific">Ketobacter alkanivorans</name>
    <dbReference type="NCBI Taxonomy" id="1917421"/>
    <lineage>
        <taxon>Bacteria</taxon>
        <taxon>Pseudomonadati</taxon>
        <taxon>Pseudomonadota</taxon>
        <taxon>Gammaproteobacteria</taxon>
        <taxon>Pseudomonadales</taxon>
        <taxon>Ketobacteraceae</taxon>
        <taxon>Ketobacter</taxon>
    </lineage>
</organism>
<dbReference type="CDD" id="cd00487">
    <property type="entry name" value="Pep_deformylase"/>
    <property type="match status" value="1"/>
</dbReference>
<dbReference type="PIRSF" id="PIRSF004749">
    <property type="entry name" value="Pep_def"/>
    <property type="match status" value="1"/>
</dbReference>
<keyword evidence="2" id="KW-0648">Protein biosynthesis</keyword>
<feature type="binding site" evidence="2">
    <location>
        <position position="102"/>
    </location>
    <ligand>
        <name>Fe cation</name>
        <dbReference type="ChEBI" id="CHEBI:24875"/>
    </ligand>
</feature>
<evidence type="ECO:0000313" key="3">
    <source>
        <dbReference type="EMBL" id="AUM14860.1"/>
    </source>
</evidence>
<protein>
    <recommendedName>
        <fullName evidence="2">Peptide deformylase</fullName>
        <shortName evidence="2">PDF</shortName>
        <ecNumber evidence="2">3.5.1.88</ecNumber>
    </recommendedName>
    <alternativeName>
        <fullName evidence="2">Polypeptide deformylase</fullName>
    </alternativeName>
</protein>
<sequence length="177" mass="19656">MNPEDFQIVELGDPRLRAIAKPVELTQLSSALEQAAVMQHWMEHRGGVGIAAPQIGVPLQLMIIASRPNNRYPNAPHMAPLLMINPEPVSFSDNEVTLWEGCLSVPGIRGKVTRPESVCVRFVDRAGVTQEQVLTGFPARIFLHEYDHLIGKTFVDRVASVQDLTTDKVYFEQIANA</sequence>
<evidence type="ECO:0000313" key="4">
    <source>
        <dbReference type="Proteomes" id="UP000235116"/>
    </source>
</evidence>
<dbReference type="AlphaFoldDB" id="A0A2K9LRI3"/>
<keyword evidence="2" id="KW-0408">Iron</keyword>
<dbReference type="GO" id="GO:0046872">
    <property type="term" value="F:metal ion binding"/>
    <property type="evidence" value="ECO:0007669"/>
    <property type="project" value="UniProtKB-KW"/>
</dbReference>
<dbReference type="NCBIfam" id="TIGR00079">
    <property type="entry name" value="pept_deformyl"/>
    <property type="match status" value="1"/>
</dbReference>
<dbReference type="GO" id="GO:0042586">
    <property type="term" value="F:peptide deformylase activity"/>
    <property type="evidence" value="ECO:0007669"/>
    <property type="project" value="UniProtKB-UniRule"/>
</dbReference>
<comment type="similarity">
    <text evidence="1 2">Belongs to the polypeptide deformylase family.</text>
</comment>
<dbReference type="InterPro" id="IPR036821">
    <property type="entry name" value="Peptide_deformylase_sf"/>
</dbReference>
<feature type="active site" evidence="2">
    <location>
        <position position="145"/>
    </location>
</feature>
<dbReference type="Proteomes" id="UP000235116">
    <property type="component" value="Chromosome"/>
</dbReference>
<feature type="binding site" evidence="2">
    <location>
        <position position="148"/>
    </location>
    <ligand>
        <name>Fe cation</name>
        <dbReference type="ChEBI" id="CHEBI:24875"/>
    </ligand>
</feature>
<accession>A0A2K9LRI3</accession>
<dbReference type="EMBL" id="CP022684">
    <property type="protein sequence ID" value="AUM14860.1"/>
    <property type="molecule type" value="Genomic_DNA"/>
</dbReference>
<comment type="catalytic activity">
    <reaction evidence="2">
        <text>N-terminal N-formyl-L-methionyl-[peptide] + H2O = N-terminal L-methionyl-[peptide] + formate</text>
        <dbReference type="Rhea" id="RHEA:24420"/>
        <dbReference type="Rhea" id="RHEA-COMP:10639"/>
        <dbReference type="Rhea" id="RHEA-COMP:10640"/>
        <dbReference type="ChEBI" id="CHEBI:15377"/>
        <dbReference type="ChEBI" id="CHEBI:15740"/>
        <dbReference type="ChEBI" id="CHEBI:49298"/>
        <dbReference type="ChEBI" id="CHEBI:64731"/>
        <dbReference type="EC" id="3.5.1.88"/>
    </reaction>
</comment>
<dbReference type="SUPFAM" id="SSF56420">
    <property type="entry name" value="Peptide deformylase"/>
    <property type="match status" value="1"/>
</dbReference>
<dbReference type="HAMAP" id="MF_00163">
    <property type="entry name" value="Pep_deformylase"/>
    <property type="match status" value="1"/>
</dbReference>
<keyword evidence="2" id="KW-0479">Metal-binding</keyword>
<proteinExistence type="inferred from homology"/>
<dbReference type="Pfam" id="PF01327">
    <property type="entry name" value="Pep_deformylase"/>
    <property type="match status" value="1"/>
</dbReference>
<comment type="cofactor">
    <cofactor evidence="2">
        <name>Fe(2+)</name>
        <dbReference type="ChEBI" id="CHEBI:29033"/>
    </cofactor>
    <text evidence="2">Binds 1 Fe(2+) ion.</text>
</comment>
<reference evidence="4" key="1">
    <citation type="submission" date="2017-08" db="EMBL/GenBank/DDBJ databases">
        <title>Direct submision.</title>
        <authorList>
            <person name="Kim S.-J."/>
            <person name="Rhee S.-K."/>
        </authorList>
    </citation>
    <scope>NUCLEOTIDE SEQUENCE [LARGE SCALE GENOMIC DNA]</scope>
    <source>
        <strain evidence="4">GI5</strain>
    </source>
</reference>
<dbReference type="OrthoDB" id="9804313at2"/>
<dbReference type="PANTHER" id="PTHR10458">
    <property type="entry name" value="PEPTIDE DEFORMYLASE"/>
    <property type="match status" value="1"/>
</dbReference>
<evidence type="ECO:0000256" key="2">
    <source>
        <dbReference type="HAMAP-Rule" id="MF_00163"/>
    </source>
</evidence>
<comment type="function">
    <text evidence="2">Removes the formyl group from the N-terminal Met of newly synthesized proteins. Requires at least a dipeptide for an efficient rate of reaction. N-terminal L-methionine is a prerequisite for activity but the enzyme has broad specificity at other positions.</text>
</comment>
<gene>
    <name evidence="2 3" type="primary">def</name>
    <name evidence="3" type="ORF">Kalk_05955</name>
</gene>
<keyword evidence="2" id="KW-0378">Hydrolase</keyword>